<gene>
    <name evidence="1" type="primary">Necator_chrV.g18795</name>
    <name evidence="1" type="ORF">RB195_014004</name>
</gene>
<organism evidence="1 2">
    <name type="scientific">Necator americanus</name>
    <name type="common">Human hookworm</name>
    <dbReference type="NCBI Taxonomy" id="51031"/>
    <lineage>
        <taxon>Eukaryota</taxon>
        <taxon>Metazoa</taxon>
        <taxon>Ecdysozoa</taxon>
        <taxon>Nematoda</taxon>
        <taxon>Chromadorea</taxon>
        <taxon>Rhabditida</taxon>
        <taxon>Rhabditina</taxon>
        <taxon>Rhabditomorpha</taxon>
        <taxon>Strongyloidea</taxon>
        <taxon>Ancylostomatidae</taxon>
        <taxon>Bunostominae</taxon>
        <taxon>Necator</taxon>
    </lineage>
</organism>
<evidence type="ECO:0000313" key="1">
    <source>
        <dbReference type="EMBL" id="KAK6755370.1"/>
    </source>
</evidence>
<keyword evidence="2" id="KW-1185">Reference proteome</keyword>
<protein>
    <submittedName>
        <fullName evidence="1">Uncharacterized protein</fullName>
    </submittedName>
</protein>
<name>A0ABR1DZC9_NECAM</name>
<reference evidence="1 2" key="1">
    <citation type="submission" date="2023-08" db="EMBL/GenBank/DDBJ databases">
        <title>A Necator americanus chromosomal reference genome.</title>
        <authorList>
            <person name="Ilik V."/>
            <person name="Petrzelkova K.J."/>
            <person name="Pardy F."/>
            <person name="Fuh T."/>
            <person name="Niatou-Singa F.S."/>
            <person name="Gouil Q."/>
            <person name="Baker L."/>
            <person name="Ritchie M.E."/>
            <person name="Jex A.R."/>
            <person name="Gazzola D."/>
            <person name="Li H."/>
            <person name="Toshio Fujiwara R."/>
            <person name="Zhan B."/>
            <person name="Aroian R.V."/>
            <person name="Pafco B."/>
            <person name="Schwarz E.M."/>
        </authorList>
    </citation>
    <scope>NUCLEOTIDE SEQUENCE [LARGE SCALE GENOMIC DNA]</scope>
    <source>
        <strain evidence="1 2">Aroian</strain>
        <tissue evidence="1">Whole animal</tissue>
    </source>
</reference>
<accession>A0ABR1DZC9</accession>
<sequence>MYKVLEWIILNQLIIHREESAAMNKPAFALIDRQFVNTPSARALMDPEYADDGLTFASSSANLRHVNVASKLAALQLISNCPCSTVFESRHVETWWSAVLTSLANEALTKAITPKR</sequence>
<comment type="caution">
    <text evidence="1">The sequence shown here is derived from an EMBL/GenBank/DDBJ whole genome shotgun (WGS) entry which is preliminary data.</text>
</comment>
<evidence type="ECO:0000313" key="2">
    <source>
        <dbReference type="Proteomes" id="UP001303046"/>
    </source>
</evidence>
<dbReference type="Proteomes" id="UP001303046">
    <property type="component" value="Unassembled WGS sequence"/>
</dbReference>
<dbReference type="EMBL" id="JAVFWL010000005">
    <property type="protein sequence ID" value="KAK6755370.1"/>
    <property type="molecule type" value="Genomic_DNA"/>
</dbReference>
<proteinExistence type="predicted"/>